<dbReference type="EMBL" id="CP136512">
    <property type="protein sequence ID" value="WOD17006.1"/>
    <property type="molecule type" value="Genomic_DNA"/>
</dbReference>
<evidence type="ECO:0000313" key="5">
    <source>
        <dbReference type="EMBL" id="WOD17006.1"/>
    </source>
</evidence>
<dbReference type="RefSeq" id="WP_317019593.1">
    <property type="nucleotide sequence ID" value="NZ_CP136512.1"/>
</dbReference>
<keyword evidence="1" id="KW-0547">Nucleotide-binding</keyword>
<evidence type="ECO:0000256" key="2">
    <source>
        <dbReference type="ARBA" id="ARBA00022801"/>
    </source>
</evidence>
<dbReference type="InterPro" id="IPR029000">
    <property type="entry name" value="Cyclophilin-like_dom_sf"/>
</dbReference>
<proteinExistence type="predicted"/>
<evidence type="ECO:0000259" key="4">
    <source>
        <dbReference type="SMART" id="SM00797"/>
    </source>
</evidence>
<dbReference type="InterPro" id="IPR003778">
    <property type="entry name" value="CT_A_B"/>
</dbReference>
<dbReference type="SUPFAM" id="SSF50891">
    <property type="entry name" value="Cyclophilin-like"/>
    <property type="match status" value="1"/>
</dbReference>
<dbReference type="Gene3D" id="2.40.100.10">
    <property type="entry name" value="Cyclophilin-like"/>
    <property type="match status" value="1"/>
</dbReference>
<dbReference type="Proteomes" id="UP001302652">
    <property type="component" value="Chromosome 2"/>
</dbReference>
<dbReference type="Pfam" id="PF02626">
    <property type="entry name" value="CT_A_B"/>
    <property type="match status" value="1"/>
</dbReference>
<reference evidence="5 6" key="1">
    <citation type="submission" date="2023-10" db="EMBL/GenBank/DDBJ databases">
        <title>Surface-active antibiotics is a multifunctional adaptation for post-fire microbes.</title>
        <authorList>
            <person name="Liu M.D."/>
            <person name="Du Y."/>
            <person name="Koupaei S.K."/>
            <person name="Kim N.R."/>
            <person name="Zhang W."/>
            <person name="Traxler M.F."/>
        </authorList>
    </citation>
    <scope>NUCLEOTIDE SEQUENCE [LARGE SCALE GENOMIC DNA]</scope>
    <source>
        <strain evidence="5 6">F3</strain>
    </source>
</reference>
<dbReference type="InterPro" id="IPR052708">
    <property type="entry name" value="PxpC"/>
</dbReference>
<name>A0ABZ0EII6_9BURK</name>
<evidence type="ECO:0000313" key="6">
    <source>
        <dbReference type="Proteomes" id="UP001302652"/>
    </source>
</evidence>
<protein>
    <submittedName>
        <fullName evidence="5">Biotin-dependent carboxyltransferase family protein</fullName>
    </submittedName>
</protein>
<feature type="domain" description="Carboxyltransferase" evidence="4">
    <location>
        <begin position="29"/>
        <end position="327"/>
    </location>
</feature>
<gene>
    <name evidence="5" type="ORF">RW095_14265</name>
</gene>
<sequence>MYTGREMIEILSTGPLCSVQDAGRRGYRQLGVGLAGAMDQIAYRVGNVLVGNPQGLAGIEVTVFPFKARFSGSAMVAVTGADCNSTIAEKSLPPWWSFEVSEGDVLTLSPPKTGARAYIAVSGGIEVAPVLNSRSTDIKVGFGGFQGRCLKRGDILSVGATDADRTRVKCPGFGVFPPQATLQVPNGGSVASNGVDQSKVTRVRVVAGPEYGEFTDGAKKSFWSTFWSVTPESNRIGYRMEGPRIELRKPLQLLSHGILPGVIQVPPSGKPIVMMSDAQTSGGYPKIGTVIEADLWRLAQAPLGSRVKFEEVEVEDSIAAAKELASYVQAIENSHWRTLWK</sequence>
<organism evidence="5 6">
    <name type="scientific">Paraburkholderia kirstenboschensis</name>
    <dbReference type="NCBI Taxonomy" id="1245436"/>
    <lineage>
        <taxon>Bacteria</taxon>
        <taxon>Pseudomonadati</taxon>
        <taxon>Pseudomonadota</taxon>
        <taxon>Betaproteobacteria</taxon>
        <taxon>Burkholderiales</taxon>
        <taxon>Burkholderiaceae</taxon>
        <taxon>Paraburkholderia</taxon>
    </lineage>
</organism>
<evidence type="ECO:0000256" key="3">
    <source>
        <dbReference type="ARBA" id="ARBA00022840"/>
    </source>
</evidence>
<keyword evidence="2" id="KW-0378">Hydrolase</keyword>
<evidence type="ECO:0000256" key="1">
    <source>
        <dbReference type="ARBA" id="ARBA00022741"/>
    </source>
</evidence>
<dbReference type="SMART" id="SM00797">
    <property type="entry name" value="AHS2"/>
    <property type="match status" value="1"/>
</dbReference>
<dbReference type="NCBIfam" id="TIGR00724">
    <property type="entry name" value="urea_amlyse_rel"/>
    <property type="match status" value="1"/>
</dbReference>
<dbReference type="PANTHER" id="PTHR43309">
    <property type="entry name" value="5-OXOPROLINASE SUBUNIT C"/>
    <property type="match status" value="1"/>
</dbReference>
<accession>A0ABZ0EII6</accession>
<dbReference type="PANTHER" id="PTHR43309:SF3">
    <property type="entry name" value="5-OXOPROLINASE SUBUNIT C"/>
    <property type="match status" value="1"/>
</dbReference>
<keyword evidence="6" id="KW-1185">Reference proteome</keyword>
<keyword evidence="3" id="KW-0067">ATP-binding</keyword>